<evidence type="ECO:0000313" key="4">
    <source>
        <dbReference type="EMBL" id="KAA0026080.1"/>
    </source>
</evidence>
<feature type="domain" description="CCHC-type" evidence="3">
    <location>
        <begin position="67"/>
        <end position="82"/>
    </location>
</feature>
<dbReference type="GO" id="GO:0003676">
    <property type="term" value="F:nucleic acid binding"/>
    <property type="evidence" value="ECO:0007669"/>
    <property type="project" value="InterPro"/>
</dbReference>
<organism evidence="4 5">
    <name type="scientific">Cucumis melo var. makuwa</name>
    <name type="common">Oriental melon</name>
    <dbReference type="NCBI Taxonomy" id="1194695"/>
    <lineage>
        <taxon>Eukaryota</taxon>
        <taxon>Viridiplantae</taxon>
        <taxon>Streptophyta</taxon>
        <taxon>Embryophyta</taxon>
        <taxon>Tracheophyta</taxon>
        <taxon>Spermatophyta</taxon>
        <taxon>Magnoliopsida</taxon>
        <taxon>eudicotyledons</taxon>
        <taxon>Gunneridae</taxon>
        <taxon>Pentapetalae</taxon>
        <taxon>rosids</taxon>
        <taxon>fabids</taxon>
        <taxon>Cucurbitales</taxon>
        <taxon>Cucurbitaceae</taxon>
        <taxon>Benincaseae</taxon>
        <taxon>Cucumis</taxon>
    </lineage>
</organism>
<feature type="region of interest" description="Disordered" evidence="2">
    <location>
        <begin position="1"/>
        <end position="58"/>
    </location>
</feature>
<dbReference type="SUPFAM" id="SSF57756">
    <property type="entry name" value="Retrovirus zinc finger-like domains"/>
    <property type="match status" value="1"/>
</dbReference>
<evidence type="ECO:0000256" key="1">
    <source>
        <dbReference type="PROSITE-ProRule" id="PRU00047"/>
    </source>
</evidence>
<evidence type="ECO:0000256" key="2">
    <source>
        <dbReference type="SAM" id="MobiDB-lite"/>
    </source>
</evidence>
<dbReference type="InterPro" id="IPR001878">
    <property type="entry name" value="Znf_CCHC"/>
</dbReference>
<gene>
    <name evidence="4" type="ORF">E6C27_scaffold19G00100</name>
</gene>
<keyword evidence="1" id="KW-0479">Metal-binding</keyword>
<name>A0A5A7SIS2_CUCMM</name>
<dbReference type="EMBL" id="SSTE01022979">
    <property type="protein sequence ID" value="KAA0026080.1"/>
    <property type="molecule type" value="Genomic_DNA"/>
</dbReference>
<comment type="caution">
    <text evidence="4">The sequence shown here is derived from an EMBL/GenBank/DDBJ whole genome shotgun (WGS) entry which is preliminary data.</text>
</comment>
<protein>
    <submittedName>
        <fullName evidence="4">Zf-CCHC domain-containing protein</fullName>
    </submittedName>
</protein>
<reference evidence="4 5" key="1">
    <citation type="submission" date="2019-08" db="EMBL/GenBank/DDBJ databases">
        <title>Draft genome sequences of two oriental melons (Cucumis melo L. var makuwa).</title>
        <authorList>
            <person name="Kwon S.-Y."/>
        </authorList>
    </citation>
    <scope>NUCLEOTIDE SEQUENCE [LARGE SCALE GENOMIC DNA]</scope>
    <source>
        <strain evidence="5">cv. SW 3</strain>
        <tissue evidence="4">Leaf</tissue>
    </source>
</reference>
<dbReference type="OrthoDB" id="1712633at2759"/>
<dbReference type="GO" id="GO:0008270">
    <property type="term" value="F:zinc ion binding"/>
    <property type="evidence" value="ECO:0007669"/>
    <property type="project" value="UniProtKB-KW"/>
</dbReference>
<dbReference type="AlphaFoldDB" id="A0A5A7SIS2"/>
<dbReference type="PROSITE" id="PS50158">
    <property type="entry name" value="ZF_CCHC"/>
    <property type="match status" value="1"/>
</dbReference>
<sequence>MLSLQEKDCGKIPHPKNASTPQETNKAIVAKKNKETEKKKEQNNKKETVEANRRTRNPYNRPFSRTCCRCGQAGHPSNSCPQRKTVAVIDADEDVNQGSYEGGRKSRIN</sequence>
<dbReference type="Proteomes" id="UP000321393">
    <property type="component" value="Unassembled WGS sequence"/>
</dbReference>
<keyword evidence="1" id="KW-0862">Zinc</keyword>
<feature type="compositionally biased region" description="Basic and acidic residues" evidence="2">
    <location>
        <begin position="32"/>
        <end position="53"/>
    </location>
</feature>
<keyword evidence="1" id="KW-0863">Zinc-finger</keyword>
<evidence type="ECO:0000313" key="5">
    <source>
        <dbReference type="Proteomes" id="UP000321393"/>
    </source>
</evidence>
<dbReference type="InterPro" id="IPR036875">
    <property type="entry name" value="Znf_CCHC_sf"/>
</dbReference>
<proteinExistence type="predicted"/>
<accession>A0A5A7SIS2</accession>
<feature type="compositionally biased region" description="Basic and acidic residues" evidence="2">
    <location>
        <begin position="1"/>
        <end position="11"/>
    </location>
</feature>
<evidence type="ECO:0000259" key="3">
    <source>
        <dbReference type="PROSITE" id="PS50158"/>
    </source>
</evidence>